<evidence type="ECO:0008006" key="3">
    <source>
        <dbReference type="Google" id="ProtNLM"/>
    </source>
</evidence>
<name>V4S5A0_STUCH</name>
<gene>
    <name evidence="1" type="ORF">F753_05830</name>
</gene>
<organism evidence="1 2">
    <name type="scientific">Stutzerimonas chloritidismutans AW-1</name>
    <dbReference type="NCBI Taxonomy" id="1263865"/>
    <lineage>
        <taxon>Bacteria</taxon>
        <taxon>Pseudomonadati</taxon>
        <taxon>Pseudomonadota</taxon>
        <taxon>Gammaproteobacteria</taxon>
        <taxon>Pseudomonadales</taxon>
        <taxon>Pseudomonadaceae</taxon>
        <taxon>Stutzerimonas</taxon>
    </lineage>
</organism>
<dbReference type="EMBL" id="AOFQ01000017">
    <property type="protein sequence ID" value="ESR00292.1"/>
    <property type="molecule type" value="Genomic_DNA"/>
</dbReference>
<dbReference type="PANTHER" id="PTHR38436:SF1">
    <property type="entry name" value="ESTER CYCLASE"/>
    <property type="match status" value="1"/>
</dbReference>
<sequence length="114" mass="12747">MAGRLPFIGRPLASAEFLDMVRQIRHAMPELEVVVEECIAEGNRVVTWSTLIGTIEQPAFGYPPSDKVLSISAMAFWSITPTQQVQEICTMFDMESFRAQLGLDTRPYAEKALP</sequence>
<dbReference type="Proteomes" id="UP000017822">
    <property type="component" value="Unassembled WGS sequence"/>
</dbReference>
<evidence type="ECO:0000313" key="2">
    <source>
        <dbReference type="Proteomes" id="UP000017822"/>
    </source>
</evidence>
<dbReference type="PANTHER" id="PTHR38436">
    <property type="entry name" value="POLYKETIDE CYCLASE SNOAL-LIKE DOMAIN"/>
    <property type="match status" value="1"/>
</dbReference>
<dbReference type="Pfam" id="PF07366">
    <property type="entry name" value="SnoaL"/>
    <property type="match status" value="1"/>
</dbReference>
<dbReference type="Gene3D" id="3.10.450.50">
    <property type="match status" value="1"/>
</dbReference>
<dbReference type="PATRIC" id="fig|1263865.4.peg.1132"/>
<comment type="caution">
    <text evidence="1">The sequence shown here is derived from an EMBL/GenBank/DDBJ whole genome shotgun (WGS) entry which is preliminary data.</text>
</comment>
<protein>
    <recommendedName>
        <fullName evidence="3">Ester cyclase</fullName>
    </recommendedName>
</protein>
<reference evidence="1 2" key="1">
    <citation type="submission" date="2013-07" db="EMBL/GenBank/DDBJ databases">
        <authorList>
            <person name="Schaap P.J."/>
            <person name="Mehboob F."/>
            <person name="Oosterkamp M.J."/>
            <person name="de Vos W.M."/>
            <person name="Stams A.J.M."/>
            <person name="Koehorst J.J."/>
        </authorList>
    </citation>
    <scope>NUCLEOTIDE SEQUENCE [LARGE SCALE GENOMIC DNA]</scope>
    <source>
        <strain evidence="1 2">AW-1</strain>
    </source>
</reference>
<accession>V4S5A0</accession>
<dbReference type="SUPFAM" id="SSF54427">
    <property type="entry name" value="NTF2-like"/>
    <property type="match status" value="1"/>
</dbReference>
<dbReference type="InterPro" id="IPR032710">
    <property type="entry name" value="NTF2-like_dom_sf"/>
</dbReference>
<proteinExistence type="predicted"/>
<evidence type="ECO:0000313" key="1">
    <source>
        <dbReference type="EMBL" id="ESR00292.1"/>
    </source>
</evidence>
<dbReference type="AlphaFoldDB" id="V4S5A0"/>
<dbReference type="GO" id="GO:0030638">
    <property type="term" value="P:polyketide metabolic process"/>
    <property type="evidence" value="ECO:0007669"/>
    <property type="project" value="InterPro"/>
</dbReference>
<dbReference type="InterPro" id="IPR009959">
    <property type="entry name" value="Cyclase_SnoaL-like"/>
</dbReference>